<evidence type="ECO:0000313" key="1">
    <source>
        <dbReference type="EMBL" id="KKN56090.1"/>
    </source>
</evidence>
<dbReference type="EMBL" id="LAZR01000858">
    <property type="protein sequence ID" value="KKN56090.1"/>
    <property type="molecule type" value="Genomic_DNA"/>
</dbReference>
<sequence length="63" mass="7209">MTRSTAGCISERINVGPHARLTNSVKGAAFALPYNQMHVVRRVVMYQNSSFRLKRLFRRGMLL</sequence>
<proteinExistence type="predicted"/>
<dbReference type="AlphaFoldDB" id="A0A0F9RHU8"/>
<accession>A0A0F9RHU8</accession>
<organism evidence="1">
    <name type="scientific">marine sediment metagenome</name>
    <dbReference type="NCBI Taxonomy" id="412755"/>
    <lineage>
        <taxon>unclassified sequences</taxon>
        <taxon>metagenomes</taxon>
        <taxon>ecological metagenomes</taxon>
    </lineage>
</organism>
<protein>
    <submittedName>
        <fullName evidence="1">Uncharacterized protein</fullName>
    </submittedName>
</protein>
<name>A0A0F9RHU8_9ZZZZ</name>
<reference evidence="1" key="1">
    <citation type="journal article" date="2015" name="Nature">
        <title>Complex archaea that bridge the gap between prokaryotes and eukaryotes.</title>
        <authorList>
            <person name="Spang A."/>
            <person name="Saw J.H."/>
            <person name="Jorgensen S.L."/>
            <person name="Zaremba-Niedzwiedzka K."/>
            <person name="Martijn J."/>
            <person name="Lind A.E."/>
            <person name="van Eijk R."/>
            <person name="Schleper C."/>
            <person name="Guy L."/>
            <person name="Ettema T.J."/>
        </authorList>
    </citation>
    <scope>NUCLEOTIDE SEQUENCE</scope>
</reference>
<gene>
    <name evidence="1" type="ORF">LCGC14_0575680</name>
</gene>
<comment type="caution">
    <text evidence="1">The sequence shown here is derived from an EMBL/GenBank/DDBJ whole genome shotgun (WGS) entry which is preliminary data.</text>
</comment>